<dbReference type="RefSeq" id="WP_205097989.1">
    <property type="nucleotide sequence ID" value="NZ_CAJNAQ010000002.1"/>
</dbReference>
<evidence type="ECO:0000313" key="2">
    <source>
        <dbReference type="Proteomes" id="UP000655759"/>
    </source>
</evidence>
<proteinExistence type="predicted"/>
<dbReference type="AlphaFoldDB" id="A0A812EZJ0"/>
<reference evidence="1" key="1">
    <citation type="submission" date="2021-02" db="EMBL/GenBank/DDBJ databases">
        <authorList>
            <person name="Han P."/>
        </authorList>
    </citation>
    <scope>NUCLEOTIDE SEQUENCE</scope>
    <source>
        <strain evidence="1">Candidatus Nitrosotenuis uzonensis 5A</strain>
    </source>
</reference>
<comment type="caution">
    <text evidence="1">The sequence shown here is derived from an EMBL/GenBank/DDBJ whole genome shotgun (WGS) entry which is preliminary data.</text>
</comment>
<name>A0A812EZJ0_9ARCH</name>
<accession>A0A812EZJ0</accession>
<gene>
    <name evidence="1" type="ORF">NUZ5A_20280</name>
</gene>
<organism evidence="1 2">
    <name type="scientific">Candidatus Nitrosotenuis uzonensis</name>
    <dbReference type="NCBI Taxonomy" id="1407055"/>
    <lineage>
        <taxon>Archaea</taxon>
        <taxon>Nitrososphaerota</taxon>
        <taxon>Candidatus Nitrosotenuis</taxon>
    </lineage>
</organism>
<sequence length="392" mass="45675">MVWFRYKTNESRFFQKKSTVKFIKRFQKNGTPNIEYFGAGMYANYLYEPIRKTMQLCEIYPNLVENKMTLNHIITDESRSFEIYKQAGTDNIRLAVRSSIDDIEGFVKALNVDYEKKNEKILPISDEASNITNEEYCFFDFELVRQFNFTILAKNQQPIIDKLIQAMTANRNSGIMIQFVFTKSLNWDKIAETTAENLSRYLKDAEKKKIKTSINGFGPYLIPRLVLKEYPNHNELASSTYQIGKKIEKIYHLKASSTPYTLAIRGMIRGKGTEIQNTLQNISSVFASLEFVGDSLNYFVYDIDYDRGISWIENNSIISDYSMRILKENSDMWSDMRWGKGRDFVPFLCLTAEEFPVFVSMPTDPTLPLSYRRKTLRGLSHDKFVFRLGIPI</sequence>
<dbReference type="Proteomes" id="UP000655759">
    <property type="component" value="Unassembled WGS sequence"/>
</dbReference>
<dbReference type="EMBL" id="CAJNAQ010000002">
    <property type="protein sequence ID" value="CAE6487221.1"/>
    <property type="molecule type" value="Genomic_DNA"/>
</dbReference>
<evidence type="ECO:0000313" key="1">
    <source>
        <dbReference type="EMBL" id="CAE6487221.1"/>
    </source>
</evidence>
<protein>
    <submittedName>
        <fullName evidence="1">Uncharacterized protein</fullName>
    </submittedName>
</protein>